<dbReference type="AlphaFoldDB" id="A0A6G0ZKR3"/>
<name>A0A6G0ZKR3_APHCR</name>
<keyword evidence="2" id="KW-1185">Reference proteome</keyword>
<sequence>MYSYNFLITIRITYEELCIKFSSILIWPKKCYRHFKKKFQKNFKFQLSINSSKKSKIFENLTVYR</sequence>
<gene>
    <name evidence="1" type="ORF">FWK35_00001122</name>
</gene>
<accession>A0A6G0ZKR3</accession>
<proteinExistence type="predicted"/>
<dbReference type="EMBL" id="VUJU01000247">
    <property type="protein sequence ID" value="KAF0771830.1"/>
    <property type="molecule type" value="Genomic_DNA"/>
</dbReference>
<organism evidence="1 2">
    <name type="scientific">Aphis craccivora</name>
    <name type="common">Cowpea aphid</name>
    <dbReference type="NCBI Taxonomy" id="307492"/>
    <lineage>
        <taxon>Eukaryota</taxon>
        <taxon>Metazoa</taxon>
        <taxon>Ecdysozoa</taxon>
        <taxon>Arthropoda</taxon>
        <taxon>Hexapoda</taxon>
        <taxon>Insecta</taxon>
        <taxon>Pterygota</taxon>
        <taxon>Neoptera</taxon>
        <taxon>Paraneoptera</taxon>
        <taxon>Hemiptera</taxon>
        <taxon>Sternorrhyncha</taxon>
        <taxon>Aphidomorpha</taxon>
        <taxon>Aphidoidea</taxon>
        <taxon>Aphididae</taxon>
        <taxon>Aphidini</taxon>
        <taxon>Aphis</taxon>
        <taxon>Aphis</taxon>
    </lineage>
</organism>
<dbReference type="Proteomes" id="UP000478052">
    <property type="component" value="Unassembled WGS sequence"/>
</dbReference>
<reference evidence="1 2" key="1">
    <citation type="submission" date="2019-08" db="EMBL/GenBank/DDBJ databases">
        <title>Whole genome of Aphis craccivora.</title>
        <authorList>
            <person name="Voronova N.V."/>
            <person name="Shulinski R.S."/>
            <person name="Bandarenka Y.V."/>
            <person name="Zhorov D.G."/>
            <person name="Warner D."/>
        </authorList>
    </citation>
    <scope>NUCLEOTIDE SEQUENCE [LARGE SCALE GENOMIC DNA]</scope>
    <source>
        <strain evidence="1">180601</strain>
        <tissue evidence="1">Whole Body</tissue>
    </source>
</reference>
<evidence type="ECO:0000313" key="2">
    <source>
        <dbReference type="Proteomes" id="UP000478052"/>
    </source>
</evidence>
<protein>
    <submittedName>
        <fullName evidence="1">Uncharacterized protein</fullName>
    </submittedName>
</protein>
<comment type="caution">
    <text evidence="1">The sequence shown here is derived from an EMBL/GenBank/DDBJ whole genome shotgun (WGS) entry which is preliminary data.</text>
</comment>
<evidence type="ECO:0000313" key="1">
    <source>
        <dbReference type="EMBL" id="KAF0771830.1"/>
    </source>
</evidence>